<dbReference type="OMA" id="QDAENEC"/>
<feature type="coiled-coil region" evidence="2">
    <location>
        <begin position="1117"/>
        <end position="1200"/>
    </location>
</feature>
<dbReference type="Proteomes" id="UP000825935">
    <property type="component" value="Chromosome 24"/>
</dbReference>
<dbReference type="Pfam" id="PF05701">
    <property type="entry name" value="WEMBL"/>
    <property type="match status" value="1"/>
</dbReference>
<dbReference type="PANTHER" id="PTHR32054:SF31">
    <property type="entry name" value="PROTEIN WEAK CHLOROPLAST MOVEMENT UNDER BLUE LIGHT 1"/>
    <property type="match status" value="1"/>
</dbReference>
<reference evidence="4" key="1">
    <citation type="submission" date="2021-08" db="EMBL/GenBank/DDBJ databases">
        <title>WGS assembly of Ceratopteris richardii.</title>
        <authorList>
            <person name="Marchant D.B."/>
            <person name="Chen G."/>
            <person name="Jenkins J."/>
            <person name="Shu S."/>
            <person name="Leebens-Mack J."/>
            <person name="Grimwood J."/>
            <person name="Schmutz J."/>
            <person name="Soltis P."/>
            <person name="Soltis D."/>
            <person name="Chen Z.-H."/>
        </authorList>
    </citation>
    <scope>NUCLEOTIDE SEQUENCE</scope>
    <source>
        <strain evidence="4">Whitten #5841</strain>
        <tissue evidence="4">Leaf</tissue>
    </source>
</reference>
<evidence type="ECO:0000256" key="2">
    <source>
        <dbReference type="SAM" id="Coils"/>
    </source>
</evidence>
<protein>
    <submittedName>
        <fullName evidence="4">Uncharacterized protein</fullName>
    </submittedName>
</protein>
<sequence>MSSKLSPVTPRPKVPRGSFIDGERMLPVNKAGAANMLGDNSPKATRSPRSFNSEKRIPVSRGHELQHVHEELAKTKEQLALMEKSKANLLQDLARTKRQLEDMNAKLQTANKLSKMDRLRAEEMEHASFTAAEDFQAELEAMKEQYEAALLDLQTNKQAMENLKHELFLCIEAKDEAVRLAGEAMNAAESTAKRVEEMSAELLAAKGSTHMSHMASDGVDEMIVEFTPKNDLGEAIFAEELKDLLTCKEIELQKSLQEASQLRSEVEILKQELALAQKSVEQQMSHDKNMMELSDLIAAREIQLQNAPQEAIHFKPVLGSLKEELSATHQLSQEKTIHEKGTNNAAVLVGKETEVQNGIMEVSQYKAEPQTWKQDLVPAKALVEEQAEDVSSLLNHRESELQNALLGLDYFKSETEHLKQELALMRKSVVQEGCFQGSQKEVTVLLASKGVQLQSDLQEATDLRPISEHLKEECTQAQYPATNQTGLPDVLLEQAELGVFNEGVRDYKLQLMNTESEIDRLDSELQYMKSNEHMLKVQLKNAVSDLESLKNELAAVNEVKERAVVAASATETRLSKLEDEVVKAKESELVALKALSDLSSELKQTQESLAEASQEASVLGSLIEPLKAGYKKVQLELADVEEKEALANEKVQSLGLELTKVIEASKEELKSMSDQLASAQAVVDSLKADEEKQRQELHDLKRKESLANQKVIDITERLHNSENELRELKRQQLNASKEQFDLVSKLEANLREISELKKKDFDASTQITHLTQAFQEKVHEIKELEEKVVIADNASTSLISDLRLVKAEVLELQERESCANTKASALSVILASLLEKNEAKLKELRKREVITIAKFAKTNEELTKTRSGFEEALTAAKSAKDEKEKLQASSQAVTLEAANVTQEKQKVSAEVAQTEKDADGVLIDLQETKIELEMAQDALYMAELGDQKQPLEVHTLMLDLQRAENEILQLKGEVEFLNNKLRLSTAELRALRGEMEQLRQEAQIARKDAELLQNSITTEREQGVFAKNEAQMAWEEVMSFKKEMYTIKRNQERAQSSCGLSEDRLKDATVLNDIKEIASDHPTHHEDSISRLNCTSSMRNMQPSDAENDFVPSDESLEQLKVKMQQTEEKLALALKEIEKSQFNTHTLLINLETMKLEKEANEKTFQEVCQLLADTENAKSNLEAEIQRLLDESKQWQTAKDAVDIPIHAEAVSCVFSSDCRDDKPQPDSPNEALDLAVSLPSKGVNVEEEPLEREESVMRGHSVMIGDFASLSMRREDSSEKEEAPFCDVLLSMPTKKKKKTLFVRLGTLLEKKKHSTQYTP</sequence>
<accession>A0A8T2RXH6</accession>
<feature type="coiled-coil region" evidence="2">
    <location>
        <begin position="504"/>
        <end position="738"/>
    </location>
</feature>
<dbReference type="EMBL" id="CM035429">
    <property type="protein sequence ID" value="KAH7300416.1"/>
    <property type="molecule type" value="Genomic_DNA"/>
</dbReference>
<evidence type="ECO:0000313" key="4">
    <source>
        <dbReference type="EMBL" id="KAH7300414.1"/>
    </source>
</evidence>
<dbReference type="OrthoDB" id="6350175at2759"/>
<name>A0A8T2RXH6_CERRI</name>
<dbReference type="EMBL" id="CM035429">
    <property type="protein sequence ID" value="KAH7300414.1"/>
    <property type="molecule type" value="Genomic_DNA"/>
</dbReference>
<feature type="coiled-coil region" evidence="2">
    <location>
        <begin position="238"/>
        <end position="279"/>
    </location>
</feature>
<dbReference type="InterPro" id="IPR008545">
    <property type="entry name" value="Web"/>
</dbReference>
<evidence type="ECO:0000256" key="1">
    <source>
        <dbReference type="ARBA" id="ARBA00005485"/>
    </source>
</evidence>
<dbReference type="GO" id="GO:0009903">
    <property type="term" value="P:chloroplast avoidance movement"/>
    <property type="evidence" value="ECO:0007669"/>
    <property type="project" value="TreeGrafter"/>
</dbReference>
<evidence type="ECO:0000313" key="5">
    <source>
        <dbReference type="Proteomes" id="UP000825935"/>
    </source>
</evidence>
<keyword evidence="2" id="KW-0175">Coiled coil</keyword>
<dbReference type="GO" id="GO:0005829">
    <property type="term" value="C:cytosol"/>
    <property type="evidence" value="ECO:0007669"/>
    <property type="project" value="TreeGrafter"/>
</dbReference>
<organism evidence="4 5">
    <name type="scientific">Ceratopteris richardii</name>
    <name type="common">Triangle waterfern</name>
    <dbReference type="NCBI Taxonomy" id="49495"/>
    <lineage>
        <taxon>Eukaryota</taxon>
        <taxon>Viridiplantae</taxon>
        <taxon>Streptophyta</taxon>
        <taxon>Embryophyta</taxon>
        <taxon>Tracheophyta</taxon>
        <taxon>Polypodiopsida</taxon>
        <taxon>Polypodiidae</taxon>
        <taxon>Polypodiales</taxon>
        <taxon>Pteridineae</taxon>
        <taxon>Pteridaceae</taxon>
        <taxon>Parkerioideae</taxon>
        <taxon>Ceratopteris</taxon>
    </lineage>
</organism>
<feature type="coiled-coil region" evidence="2">
    <location>
        <begin position="869"/>
        <end position="917"/>
    </location>
</feature>
<feature type="region of interest" description="Disordered" evidence="3">
    <location>
        <begin position="1"/>
        <end position="56"/>
    </location>
</feature>
<comment type="similarity">
    <text evidence="1">Belongs to the WEB family.</text>
</comment>
<feature type="coiled-coil region" evidence="2">
    <location>
        <begin position="953"/>
        <end position="1015"/>
    </location>
</feature>
<dbReference type="GO" id="GO:0009904">
    <property type="term" value="P:chloroplast accumulation movement"/>
    <property type="evidence" value="ECO:0007669"/>
    <property type="project" value="TreeGrafter"/>
</dbReference>
<proteinExistence type="inferred from homology"/>
<keyword evidence="5" id="KW-1185">Reference proteome</keyword>
<feature type="coiled-coil region" evidence="2">
    <location>
        <begin position="65"/>
        <end position="205"/>
    </location>
</feature>
<dbReference type="EMBL" id="CM035429">
    <property type="protein sequence ID" value="KAH7300413.1"/>
    <property type="molecule type" value="Genomic_DNA"/>
</dbReference>
<evidence type="ECO:0000256" key="3">
    <source>
        <dbReference type="SAM" id="MobiDB-lite"/>
    </source>
</evidence>
<dbReference type="PANTHER" id="PTHR32054">
    <property type="entry name" value="HEAVY CHAIN, PUTATIVE, EXPRESSED-RELATED-RELATED"/>
    <property type="match status" value="1"/>
</dbReference>
<comment type="caution">
    <text evidence="4">The sequence shown here is derived from an EMBL/GenBank/DDBJ whole genome shotgun (WGS) entry which is preliminary data.</text>
</comment>
<gene>
    <name evidence="4" type="ORF">KP509_24G061600</name>
</gene>
<feature type="compositionally biased region" description="Polar residues" evidence="3">
    <location>
        <begin position="42"/>
        <end position="51"/>
    </location>
</feature>